<dbReference type="OrthoDB" id="1109940at2759"/>
<feature type="region of interest" description="Disordered" evidence="1">
    <location>
        <begin position="1"/>
        <end position="50"/>
    </location>
</feature>
<dbReference type="AlphaFoldDB" id="A0A2U1Q675"/>
<comment type="caution">
    <text evidence="2">The sequence shown here is derived from an EMBL/GenBank/DDBJ whole genome shotgun (WGS) entry which is preliminary data.</text>
</comment>
<dbReference type="Proteomes" id="UP000245207">
    <property type="component" value="Unassembled WGS sequence"/>
</dbReference>
<gene>
    <name evidence="2" type="ORF">CTI12_AA068720</name>
</gene>
<name>A0A2U1Q675_ARTAN</name>
<proteinExistence type="predicted"/>
<evidence type="ECO:0000313" key="2">
    <source>
        <dbReference type="EMBL" id="PWA93432.1"/>
    </source>
</evidence>
<dbReference type="InterPro" id="IPR040256">
    <property type="entry name" value="At4g02000-like"/>
</dbReference>
<dbReference type="PANTHER" id="PTHR31286:SF99">
    <property type="entry name" value="DUF4283 DOMAIN-CONTAINING PROTEIN"/>
    <property type="match status" value="1"/>
</dbReference>
<reference evidence="2 3" key="1">
    <citation type="journal article" date="2018" name="Mol. Plant">
        <title>The genome of Artemisia annua provides insight into the evolution of Asteraceae family and artemisinin biosynthesis.</title>
        <authorList>
            <person name="Shen Q."/>
            <person name="Zhang L."/>
            <person name="Liao Z."/>
            <person name="Wang S."/>
            <person name="Yan T."/>
            <person name="Shi P."/>
            <person name="Liu M."/>
            <person name="Fu X."/>
            <person name="Pan Q."/>
            <person name="Wang Y."/>
            <person name="Lv Z."/>
            <person name="Lu X."/>
            <person name="Zhang F."/>
            <person name="Jiang W."/>
            <person name="Ma Y."/>
            <person name="Chen M."/>
            <person name="Hao X."/>
            <person name="Li L."/>
            <person name="Tang Y."/>
            <person name="Lv G."/>
            <person name="Zhou Y."/>
            <person name="Sun X."/>
            <person name="Brodelius P.E."/>
            <person name="Rose J.K.C."/>
            <person name="Tang K."/>
        </authorList>
    </citation>
    <scope>NUCLEOTIDE SEQUENCE [LARGE SCALE GENOMIC DNA]</scope>
    <source>
        <strain evidence="3">cv. Huhao1</strain>
        <tissue evidence="2">Leaf</tissue>
    </source>
</reference>
<organism evidence="2 3">
    <name type="scientific">Artemisia annua</name>
    <name type="common">Sweet wormwood</name>
    <dbReference type="NCBI Taxonomy" id="35608"/>
    <lineage>
        <taxon>Eukaryota</taxon>
        <taxon>Viridiplantae</taxon>
        <taxon>Streptophyta</taxon>
        <taxon>Embryophyta</taxon>
        <taxon>Tracheophyta</taxon>
        <taxon>Spermatophyta</taxon>
        <taxon>Magnoliopsida</taxon>
        <taxon>eudicotyledons</taxon>
        <taxon>Gunneridae</taxon>
        <taxon>Pentapetalae</taxon>
        <taxon>asterids</taxon>
        <taxon>campanulids</taxon>
        <taxon>Asterales</taxon>
        <taxon>Asteraceae</taxon>
        <taxon>Asteroideae</taxon>
        <taxon>Anthemideae</taxon>
        <taxon>Artemisiinae</taxon>
        <taxon>Artemisia</taxon>
    </lineage>
</organism>
<dbReference type="EMBL" id="PKPP01000386">
    <property type="protein sequence ID" value="PWA93432.1"/>
    <property type="molecule type" value="Genomic_DNA"/>
</dbReference>
<feature type="compositionally biased region" description="Polar residues" evidence="1">
    <location>
        <begin position="39"/>
        <end position="48"/>
    </location>
</feature>
<evidence type="ECO:0000256" key="1">
    <source>
        <dbReference type="SAM" id="MobiDB-lite"/>
    </source>
</evidence>
<evidence type="ECO:0000313" key="3">
    <source>
        <dbReference type="Proteomes" id="UP000245207"/>
    </source>
</evidence>
<keyword evidence="3" id="KW-1185">Reference proteome</keyword>
<feature type="compositionally biased region" description="Pro residues" evidence="1">
    <location>
        <begin position="7"/>
        <end position="22"/>
    </location>
</feature>
<feature type="region of interest" description="Disordered" evidence="1">
    <location>
        <begin position="285"/>
        <end position="332"/>
    </location>
</feature>
<accession>A0A2U1Q675</accession>
<dbReference type="PANTHER" id="PTHR31286">
    <property type="entry name" value="GLYCINE-RICH CELL WALL STRUCTURAL PROTEIN 1.8-LIKE"/>
    <property type="match status" value="1"/>
</dbReference>
<sequence length="509" mass="55581">MSEQEPKPPNPNELLSPPPVVNPPSSRTDKNLKTKKTTRTMNPKPTNTMRHHEMLNKSTDVNFKKVMTRSSSKGSEADMGMEEMDCGDEAGNSTGVKEGLGDVNGNVLGVNEGVAGSVVAEKSGVDKGKGTNEGVFCNEANGNVSDMFPELNSSPVSQGNNGNVSEIPVPFEQNPILNPQARYGRASFARVLIEVDATKGIVDSVELWYRKLNRTMQLRVEYAWQPPICSHCCVFGHSYNGCKRRVISEEERIERSKAKVQGVPDVNTNTSGNSMNEGWQSVQANRGARNGGEPLTQQSVQSNPGGSGTARNGVFMGRGGPSFRGRGGYGGRGGFNGVATVNEKRYDAVKNTGKDKESVMVDKQQQSNKEVAVGEGIKKNEVKHIAQRDFKTSNRYAALANDNGDDMVNELQGIKVNIDVACEMGIPIDDEVSSKWPEDLQQYYKDKCVNMHKGEKIVMLQNKIQILEKEIVSGRNGIDANSKKKADEGVVFEMESTGFVTRLLRSLLE</sequence>
<feature type="compositionally biased region" description="Polar residues" evidence="1">
    <location>
        <begin position="295"/>
        <end position="304"/>
    </location>
</feature>
<protein>
    <submittedName>
        <fullName evidence="2">DUF4283 domain-containing protein</fullName>
    </submittedName>
</protein>
<feature type="compositionally biased region" description="Gly residues" evidence="1">
    <location>
        <begin position="316"/>
        <end position="332"/>
    </location>
</feature>